<evidence type="ECO:0000259" key="2">
    <source>
        <dbReference type="PROSITE" id="PS50125"/>
    </source>
</evidence>
<dbReference type="AlphaFoldDB" id="A0A1H7BJF4"/>
<evidence type="ECO:0000313" key="4">
    <source>
        <dbReference type="Proteomes" id="UP000199379"/>
    </source>
</evidence>
<organism evidence="3 4">
    <name type="scientific">Cribrihabitans marinus</name>
    <dbReference type="NCBI Taxonomy" id="1227549"/>
    <lineage>
        <taxon>Bacteria</taxon>
        <taxon>Pseudomonadati</taxon>
        <taxon>Pseudomonadota</taxon>
        <taxon>Alphaproteobacteria</taxon>
        <taxon>Rhodobacterales</taxon>
        <taxon>Paracoccaceae</taxon>
        <taxon>Cribrihabitans</taxon>
    </lineage>
</organism>
<dbReference type="PROSITE" id="PS50125">
    <property type="entry name" value="GUANYLATE_CYCLASE_2"/>
    <property type="match status" value="1"/>
</dbReference>
<dbReference type="InterPro" id="IPR050697">
    <property type="entry name" value="Adenylyl/Guanylyl_Cyclase_3/4"/>
</dbReference>
<gene>
    <name evidence="3" type="ORF">SAMN05444007_10731</name>
</gene>
<dbReference type="CDD" id="cd07302">
    <property type="entry name" value="CHD"/>
    <property type="match status" value="1"/>
</dbReference>
<proteinExistence type="predicted"/>
<dbReference type="SUPFAM" id="SSF49879">
    <property type="entry name" value="SMAD/FHA domain"/>
    <property type="match status" value="1"/>
</dbReference>
<dbReference type="Proteomes" id="UP000199379">
    <property type="component" value="Unassembled WGS sequence"/>
</dbReference>
<sequence>MATACVLIADITGSTRLYEQVTQREALTQIGLVLARMRDLIEANGGNCVKSQGDDTLSYFAHPLPAMQTAREMVEEAWPHGMSIHAGLFHGEVLSMDKDIYGNAVNTAARLAALSKPGEVLIGDDAYDRLPPEHRPLFVSLGGIRLKGKKEPTHVYSYMAGQVATQTVVFGAGQGQRGRRTESAEFQCNGKGWSISEGDSLTIGRAEECDICLAHPWISRQHGRLDLRGAQLEYTDHSSSGSSVITAEGQEFDVHRRATLLNGEGLLLLGTHDRSIADSALTYATNDLIPD</sequence>
<dbReference type="GO" id="GO:0035556">
    <property type="term" value="P:intracellular signal transduction"/>
    <property type="evidence" value="ECO:0007669"/>
    <property type="project" value="InterPro"/>
</dbReference>
<accession>A0A1H7BJF4</accession>
<evidence type="ECO:0000259" key="1">
    <source>
        <dbReference type="PROSITE" id="PS50006"/>
    </source>
</evidence>
<reference evidence="3 4" key="1">
    <citation type="submission" date="2016-10" db="EMBL/GenBank/DDBJ databases">
        <authorList>
            <person name="de Groot N.N."/>
        </authorList>
    </citation>
    <scope>NUCLEOTIDE SEQUENCE [LARGE SCALE GENOMIC DNA]</scope>
    <source>
        <strain evidence="3 4">DSM 29340</strain>
    </source>
</reference>
<dbReference type="STRING" id="1227549.SAMN05444007_10731"/>
<dbReference type="InterPro" id="IPR001054">
    <property type="entry name" value="A/G_cyclase"/>
</dbReference>
<name>A0A1H7BJF4_9RHOB</name>
<dbReference type="EMBL" id="FNYD01000007">
    <property type="protein sequence ID" value="SEJ76477.1"/>
    <property type="molecule type" value="Genomic_DNA"/>
</dbReference>
<evidence type="ECO:0000313" key="3">
    <source>
        <dbReference type="EMBL" id="SEJ76477.1"/>
    </source>
</evidence>
<dbReference type="InterPro" id="IPR029787">
    <property type="entry name" value="Nucleotide_cyclase"/>
</dbReference>
<dbReference type="Gene3D" id="2.60.200.20">
    <property type="match status" value="1"/>
</dbReference>
<keyword evidence="4" id="KW-1185">Reference proteome</keyword>
<dbReference type="GO" id="GO:0004016">
    <property type="term" value="F:adenylate cyclase activity"/>
    <property type="evidence" value="ECO:0007669"/>
    <property type="project" value="UniProtKB-ARBA"/>
</dbReference>
<protein>
    <submittedName>
        <fullName evidence="3">Adenylate cyclase</fullName>
    </submittedName>
</protein>
<dbReference type="CDD" id="cd00060">
    <property type="entry name" value="FHA"/>
    <property type="match status" value="1"/>
</dbReference>
<dbReference type="RefSeq" id="WP_092367333.1">
    <property type="nucleotide sequence ID" value="NZ_BMGV01000007.1"/>
</dbReference>
<dbReference type="SUPFAM" id="SSF55073">
    <property type="entry name" value="Nucleotide cyclase"/>
    <property type="match status" value="1"/>
</dbReference>
<feature type="domain" description="FHA" evidence="1">
    <location>
        <begin position="201"/>
        <end position="244"/>
    </location>
</feature>
<feature type="domain" description="Guanylate cyclase" evidence="2">
    <location>
        <begin position="5"/>
        <end position="112"/>
    </location>
</feature>
<dbReference type="GO" id="GO:0009190">
    <property type="term" value="P:cyclic nucleotide biosynthetic process"/>
    <property type="evidence" value="ECO:0007669"/>
    <property type="project" value="InterPro"/>
</dbReference>
<dbReference type="InterPro" id="IPR000253">
    <property type="entry name" value="FHA_dom"/>
</dbReference>
<dbReference type="PANTHER" id="PTHR43081">
    <property type="entry name" value="ADENYLATE CYCLASE, TERMINAL-DIFFERENTIATION SPECIFIC-RELATED"/>
    <property type="match status" value="1"/>
</dbReference>
<dbReference type="PANTHER" id="PTHR43081:SF1">
    <property type="entry name" value="ADENYLATE CYCLASE, TERMINAL-DIFFERENTIATION SPECIFIC"/>
    <property type="match status" value="1"/>
</dbReference>
<dbReference type="InterPro" id="IPR008984">
    <property type="entry name" value="SMAD_FHA_dom_sf"/>
</dbReference>
<dbReference type="PROSITE" id="PS50006">
    <property type="entry name" value="FHA_DOMAIN"/>
    <property type="match status" value="1"/>
</dbReference>
<dbReference type="Gene3D" id="3.30.70.1230">
    <property type="entry name" value="Nucleotide cyclase"/>
    <property type="match status" value="1"/>
</dbReference>
<dbReference type="Pfam" id="PF00211">
    <property type="entry name" value="Guanylate_cyc"/>
    <property type="match status" value="1"/>
</dbReference>
<dbReference type="OrthoDB" id="54411at2"/>
<dbReference type="Pfam" id="PF00498">
    <property type="entry name" value="FHA"/>
    <property type="match status" value="1"/>
</dbReference>